<gene>
    <name evidence="11" type="ORF">PLXY2_LOCUS3213</name>
</gene>
<evidence type="ECO:0000256" key="6">
    <source>
        <dbReference type="ARBA" id="ARBA00022982"/>
    </source>
</evidence>
<organism evidence="11 12">
    <name type="scientific">Plutella xylostella</name>
    <name type="common">Diamondback moth</name>
    <name type="synonym">Plutella maculipennis</name>
    <dbReference type="NCBI Taxonomy" id="51655"/>
    <lineage>
        <taxon>Eukaryota</taxon>
        <taxon>Metazoa</taxon>
        <taxon>Ecdysozoa</taxon>
        <taxon>Arthropoda</taxon>
        <taxon>Hexapoda</taxon>
        <taxon>Insecta</taxon>
        <taxon>Pterygota</taxon>
        <taxon>Neoptera</taxon>
        <taxon>Endopterygota</taxon>
        <taxon>Lepidoptera</taxon>
        <taxon>Glossata</taxon>
        <taxon>Ditrysia</taxon>
        <taxon>Yponomeutoidea</taxon>
        <taxon>Plutellidae</taxon>
        <taxon>Plutella</taxon>
    </lineage>
</organism>
<comment type="function">
    <text evidence="10">Component of the ubiquinol-cytochrome c oxidoreductase, a multisubunit transmembrane complex that is part of the mitochondrial electron transport chain which drives oxidative phosphorylation.</text>
</comment>
<dbReference type="KEGG" id="pxy:105384007"/>
<name>A0A8S4DTV3_PLUXY</name>
<keyword evidence="3 10" id="KW-0813">Transport</keyword>
<keyword evidence="6 10" id="KW-0249">Electron transport</keyword>
<dbReference type="InterPro" id="IPR036811">
    <property type="entry name" value="Ubol_cytC_Rdtase_hinge_dom_sf"/>
</dbReference>
<keyword evidence="8 10" id="KW-0472">Membrane</keyword>
<evidence type="ECO:0000256" key="7">
    <source>
        <dbReference type="ARBA" id="ARBA00023128"/>
    </source>
</evidence>
<dbReference type="GO" id="GO:0006122">
    <property type="term" value="P:mitochondrial electron transport, ubiquinol to cytochrome c"/>
    <property type="evidence" value="ECO:0007669"/>
    <property type="project" value="InterPro"/>
</dbReference>
<evidence type="ECO:0000256" key="1">
    <source>
        <dbReference type="ARBA" id="ARBA00004137"/>
    </source>
</evidence>
<comment type="subcellular location">
    <subcellularLocation>
        <location evidence="1">Mitochondrion inner membrane</location>
        <topology evidence="1">Peripheral membrane protein</topology>
        <orientation evidence="1">Intermembrane side</orientation>
    </subcellularLocation>
</comment>
<keyword evidence="9" id="KW-1015">Disulfide bond</keyword>
<evidence type="ECO:0000256" key="9">
    <source>
        <dbReference type="ARBA" id="ARBA00023157"/>
    </source>
</evidence>
<dbReference type="Pfam" id="PF02320">
    <property type="entry name" value="UCR_hinge"/>
    <property type="match status" value="1"/>
</dbReference>
<reference evidence="11" key="1">
    <citation type="submission" date="2020-11" db="EMBL/GenBank/DDBJ databases">
        <authorList>
            <person name="Whiteford S."/>
        </authorList>
    </citation>
    <scope>NUCLEOTIDE SEQUENCE</scope>
</reference>
<dbReference type="InterPro" id="IPR003422">
    <property type="entry name" value="Cyt_b-c1_6"/>
</dbReference>
<sequence>MSNKLIPVVKAEEAEEEDLVDPQAALRETCAEKPNIQSMWGRVQECNDRVNSRTQTAETCEEELIDYIQALDKCVTKDLWKQLK</sequence>
<evidence type="ECO:0000256" key="5">
    <source>
        <dbReference type="ARBA" id="ARBA00022792"/>
    </source>
</evidence>
<evidence type="ECO:0000256" key="3">
    <source>
        <dbReference type="ARBA" id="ARBA00022448"/>
    </source>
</evidence>
<keyword evidence="7 10" id="KW-0496">Mitochondrion</keyword>
<accession>A0A8S4DTV3</accession>
<dbReference type="InterPro" id="IPR023184">
    <property type="entry name" value="Ubol_cytC_Rdtase_hinge_dom"/>
</dbReference>
<dbReference type="Proteomes" id="UP000653454">
    <property type="component" value="Unassembled WGS sequence"/>
</dbReference>
<dbReference type="PIRSF" id="PIRSF000019">
    <property type="entry name" value="Bc1_11K"/>
    <property type="match status" value="1"/>
</dbReference>
<protein>
    <recommendedName>
        <fullName evidence="10">Cytochrome b-c1 complex subunit 6</fullName>
    </recommendedName>
</protein>
<evidence type="ECO:0000256" key="2">
    <source>
        <dbReference type="ARBA" id="ARBA00006498"/>
    </source>
</evidence>
<evidence type="ECO:0000256" key="8">
    <source>
        <dbReference type="ARBA" id="ARBA00023136"/>
    </source>
</evidence>
<evidence type="ECO:0000313" key="12">
    <source>
        <dbReference type="Proteomes" id="UP000653454"/>
    </source>
</evidence>
<keyword evidence="5 10" id="KW-0999">Mitochondrion inner membrane</keyword>
<dbReference type="SUPFAM" id="SSF81531">
    <property type="entry name" value="Non-heme 11 kDa protein of cytochrome bc1 complex (Ubiquinol-cytochrome c reductase)"/>
    <property type="match status" value="1"/>
</dbReference>
<dbReference type="FunFam" id="1.10.287.20:FF:000001">
    <property type="entry name" value="Cytochrome b-c1 complex subunit 6"/>
    <property type="match status" value="1"/>
</dbReference>
<keyword evidence="4 10" id="KW-0679">Respiratory chain</keyword>
<keyword evidence="12" id="KW-1185">Reference proteome</keyword>
<dbReference type="EMBL" id="CAJHNJ030000008">
    <property type="protein sequence ID" value="CAG9104280.1"/>
    <property type="molecule type" value="Genomic_DNA"/>
</dbReference>
<comment type="caution">
    <text evidence="11">The sequence shown here is derived from an EMBL/GenBank/DDBJ whole genome shotgun (WGS) entry which is preliminary data.</text>
</comment>
<comment type="similarity">
    <text evidence="2 10">Belongs to the UQCRH/QCR6 family.</text>
</comment>
<proteinExistence type="inferred from homology"/>
<evidence type="ECO:0000256" key="4">
    <source>
        <dbReference type="ARBA" id="ARBA00022660"/>
    </source>
</evidence>
<evidence type="ECO:0000313" key="11">
    <source>
        <dbReference type="EMBL" id="CAG9104280.1"/>
    </source>
</evidence>
<evidence type="ECO:0000256" key="10">
    <source>
        <dbReference type="PIRNR" id="PIRNR000019"/>
    </source>
</evidence>
<dbReference type="GO" id="GO:0005743">
    <property type="term" value="C:mitochondrial inner membrane"/>
    <property type="evidence" value="ECO:0007669"/>
    <property type="project" value="UniProtKB-SubCell"/>
</dbReference>
<dbReference type="OrthoDB" id="405848at2759"/>
<dbReference type="AlphaFoldDB" id="A0A8S4DTV3"/>
<dbReference type="PANTHER" id="PTHR15336">
    <property type="entry name" value="UBIQUINOL-CYTOCHROME C REDUCTASE COMPLEX 7.8 KDA PROTEIN"/>
    <property type="match status" value="1"/>
</dbReference>
<dbReference type="PANTHER" id="PTHR15336:SF0">
    <property type="entry name" value="CYTOCHROME B-C1 COMPLEX SUBUNIT 6, MITOCHONDRIAL"/>
    <property type="match status" value="1"/>
</dbReference>
<dbReference type="Gene3D" id="1.10.287.20">
    <property type="entry name" value="Ubiquinol-cytochrome C reductase hinge domain"/>
    <property type="match status" value="1"/>
</dbReference>